<dbReference type="EMBL" id="JACDUR010000006">
    <property type="protein sequence ID" value="MBA2895161.1"/>
    <property type="molecule type" value="Genomic_DNA"/>
</dbReference>
<dbReference type="Proteomes" id="UP000530928">
    <property type="component" value="Unassembled WGS sequence"/>
</dbReference>
<evidence type="ECO:0000313" key="7">
    <source>
        <dbReference type="EMBL" id="MBA2895161.1"/>
    </source>
</evidence>
<dbReference type="PANTHER" id="PTHR43289">
    <property type="entry name" value="MITOGEN-ACTIVATED PROTEIN KINASE KINASE KINASE 20-RELATED"/>
    <property type="match status" value="1"/>
</dbReference>
<keyword evidence="5" id="KW-1133">Transmembrane helix</keyword>
<dbReference type="Gene3D" id="1.10.510.10">
    <property type="entry name" value="Transferase(Phosphotransferase) domain 1"/>
    <property type="match status" value="1"/>
</dbReference>
<name>A0A7W0CPV3_9ACTN</name>
<keyword evidence="5" id="KW-0812">Transmembrane</keyword>
<dbReference type="InterPro" id="IPR008271">
    <property type="entry name" value="Ser/Thr_kinase_AS"/>
</dbReference>
<feature type="transmembrane region" description="Helical" evidence="5">
    <location>
        <begin position="424"/>
        <end position="443"/>
    </location>
</feature>
<organism evidence="7 8">
    <name type="scientific">Nonomuraea soli</name>
    <dbReference type="NCBI Taxonomy" id="1032476"/>
    <lineage>
        <taxon>Bacteria</taxon>
        <taxon>Bacillati</taxon>
        <taxon>Actinomycetota</taxon>
        <taxon>Actinomycetes</taxon>
        <taxon>Streptosporangiales</taxon>
        <taxon>Streptosporangiaceae</taxon>
        <taxon>Nonomuraea</taxon>
    </lineage>
</organism>
<dbReference type="PANTHER" id="PTHR43289:SF34">
    <property type="entry name" value="SERINE_THREONINE-PROTEIN KINASE YBDM-RELATED"/>
    <property type="match status" value="1"/>
</dbReference>
<evidence type="ECO:0000256" key="1">
    <source>
        <dbReference type="ARBA" id="ARBA00022679"/>
    </source>
</evidence>
<dbReference type="AlphaFoldDB" id="A0A7W0CPV3"/>
<accession>A0A7W0CPV3</accession>
<keyword evidence="3" id="KW-0418">Kinase</keyword>
<dbReference type="InterPro" id="IPR000719">
    <property type="entry name" value="Prot_kinase_dom"/>
</dbReference>
<evidence type="ECO:0000256" key="2">
    <source>
        <dbReference type="ARBA" id="ARBA00022741"/>
    </source>
</evidence>
<proteinExistence type="predicted"/>
<comment type="caution">
    <text evidence="7">The sequence shown here is derived from an EMBL/GenBank/DDBJ whole genome shotgun (WGS) entry which is preliminary data.</text>
</comment>
<evidence type="ECO:0000313" key="8">
    <source>
        <dbReference type="Proteomes" id="UP000530928"/>
    </source>
</evidence>
<feature type="transmembrane region" description="Helical" evidence="5">
    <location>
        <begin position="399"/>
        <end position="418"/>
    </location>
</feature>
<sequence length="453" mass="46883">MLDRVGGYRLESVLGHGGQGTVYLGRSPDGTPVAVKVLHPHLIADDDARGRFVREAAAARRVEEFSTARVLKAGAEGGQPYVVSEYVPGESLQQLVSRDGPRDAGALRRLAIGTAAALAAIHRAGIVHRDFKPSNVLLGPDGPRVIDFGIAKAIDATATSGLVGTPAYMAPEQVAGEGAGAPADVFAWGLTMVFAATGRAAFGGDGVPAVFHRVLHHQPDLSALPPPLRGVVGACLAKRPELRPTAQQVAHELLGAAGATGSAAGATMVVSERTAAVARTGLVLAALALAGIPMLSAVLSGVPWLSGALIGPAVWMLQTLALMLPLLLAGLALRRENPVLAWAVLGSLALPVATETIGLGYAYALDQVAPLPVLQFDLAGSALCYLAAGGLFWSRSRSFAAATWLLGLVHAAAAAAWLAGAMSAWYVFGTLLAITLWAMWLAARFRVVFRREP</sequence>
<feature type="transmembrane region" description="Helical" evidence="5">
    <location>
        <begin position="312"/>
        <end position="333"/>
    </location>
</feature>
<dbReference type="SUPFAM" id="SSF56112">
    <property type="entry name" value="Protein kinase-like (PK-like)"/>
    <property type="match status" value="1"/>
</dbReference>
<evidence type="ECO:0000256" key="3">
    <source>
        <dbReference type="ARBA" id="ARBA00022777"/>
    </source>
</evidence>
<keyword evidence="1" id="KW-0808">Transferase</keyword>
<dbReference type="PROSITE" id="PS00108">
    <property type="entry name" value="PROTEIN_KINASE_ST"/>
    <property type="match status" value="1"/>
</dbReference>
<protein>
    <recommendedName>
        <fullName evidence="6">Protein kinase domain-containing protein</fullName>
    </recommendedName>
</protein>
<dbReference type="PROSITE" id="PS50011">
    <property type="entry name" value="PROTEIN_KINASE_DOM"/>
    <property type="match status" value="1"/>
</dbReference>
<feature type="transmembrane region" description="Helical" evidence="5">
    <location>
        <begin position="373"/>
        <end position="392"/>
    </location>
</feature>
<evidence type="ECO:0000256" key="5">
    <source>
        <dbReference type="SAM" id="Phobius"/>
    </source>
</evidence>
<keyword evidence="8" id="KW-1185">Reference proteome</keyword>
<evidence type="ECO:0000256" key="4">
    <source>
        <dbReference type="ARBA" id="ARBA00022840"/>
    </source>
</evidence>
<feature type="transmembrane region" description="Helical" evidence="5">
    <location>
        <begin position="340"/>
        <end position="361"/>
    </location>
</feature>
<keyword evidence="5" id="KW-0472">Membrane</keyword>
<feature type="transmembrane region" description="Helical" evidence="5">
    <location>
        <begin position="282"/>
        <end position="306"/>
    </location>
</feature>
<dbReference type="GO" id="GO:0005524">
    <property type="term" value="F:ATP binding"/>
    <property type="evidence" value="ECO:0007669"/>
    <property type="project" value="UniProtKB-KW"/>
</dbReference>
<dbReference type="RefSeq" id="WP_181613845.1">
    <property type="nucleotide sequence ID" value="NZ_BAABAM010000004.1"/>
</dbReference>
<keyword evidence="2" id="KW-0547">Nucleotide-binding</keyword>
<evidence type="ECO:0000259" key="6">
    <source>
        <dbReference type="PROSITE" id="PS50011"/>
    </source>
</evidence>
<keyword evidence="4" id="KW-0067">ATP-binding</keyword>
<reference evidence="7 8" key="1">
    <citation type="submission" date="2020-07" db="EMBL/GenBank/DDBJ databases">
        <title>Genomic Encyclopedia of Type Strains, Phase IV (KMG-IV): sequencing the most valuable type-strain genomes for metagenomic binning, comparative biology and taxonomic classification.</title>
        <authorList>
            <person name="Goeker M."/>
        </authorList>
    </citation>
    <scope>NUCLEOTIDE SEQUENCE [LARGE SCALE GENOMIC DNA]</scope>
    <source>
        <strain evidence="7 8">DSM 45533</strain>
    </source>
</reference>
<dbReference type="InterPro" id="IPR011009">
    <property type="entry name" value="Kinase-like_dom_sf"/>
</dbReference>
<feature type="domain" description="Protein kinase" evidence="6">
    <location>
        <begin position="8"/>
        <end position="254"/>
    </location>
</feature>
<gene>
    <name evidence="7" type="ORF">HNR30_006533</name>
</gene>
<dbReference type="Gene3D" id="3.30.200.20">
    <property type="entry name" value="Phosphorylase Kinase, domain 1"/>
    <property type="match status" value="1"/>
</dbReference>
<dbReference type="CDD" id="cd14014">
    <property type="entry name" value="STKc_PknB_like"/>
    <property type="match status" value="1"/>
</dbReference>
<dbReference type="Pfam" id="PF00069">
    <property type="entry name" value="Pkinase"/>
    <property type="match status" value="1"/>
</dbReference>
<dbReference type="GO" id="GO:0004674">
    <property type="term" value="F:protein serine/threonine kinase activity"/>
    <property type="evidence" value="ECO:0007669"/>
    <property type="project" value="TreeGrafter"/>
</dbReference>